<evidence type="ECO:0000313" key="2">
    <source>
        <dbReference type="EMBL" id="CAB4043839.1"/>
    </source>
</evidence>
<evidence type="ECO:0000259" key="1">
    <source>
        <dbReference type="Pfam" id="PF24764"/>
    </source>
</evidence>
<dbReference type="AlphaFoldDB" id="A0A6S7LUA2"/>
<dbReference type="EMBL" id="CACRXK020033331">
    <property type="protein sequence ID" value="CAB4043839.1"/>
    <property type="molecule type" value="Genomic_DNA"/>
</dbReference>
<gene>
    <name evidence="2" type="ORF">PACLA_8A057561</name>
</gene>
<keyword evidence="3" id="KW-1185">Reference proteome</keyword>
<dbReference type="PANTHER" id="PTHR46791">
    <property type="entry name" value="EXPRESSED PROTEIN"/>
    <property type="match status" value="1"/>
</dbReference>
<dbReference type="OrthoDB" id="6119988at2759"/>
<organism evidence="2 3">
    <name type="scientific">Paramuricea clavata</name>
    <name type="common">Red gorgonian</name>
    <name type="synonym">Violescent sea-whip</name>
    <dbReference type="NCBI Taxonomy" id="317549"/>
    <lineage>
        <taxon>Eukaryota</taxon>
        <taxon>Metazoa</taxon>
        <taxon>Cnidaria</taxon>
        <taxon>Anthozoa</taxon>
        <taxon>Octocorallia</taxon>
        <taxon>Malacalcyonacea</taxon>
        <taxon>Plexauridae</taxon>
        <taxon>Paramuricea</taxon>
    </lineage>
</organism>
<dbReference type="InterPro" id="IPR058913">
    <property type="entry name" value="Integrase_dom_put"/>
</dbReference>
<dbReference type="Pfam" id="PF24764">
    <property type="entry name" value="rva_4"/>
    <property type="match status" value="1"/>
</dbReference>
<protein>
    <recommendedName>
        <fullName evidence="1">Integrase core domain-containing protein</fullName>
    </recommendedName>
</protein>
<accession>A0A6S7LUA2</accession>
<reference evidence="2" key="1">
    <citation type="submission" date="2020-04" db="EMBL/GenBank/DDBJ databases">
        <authorList>
            <person name="Alioto T."/>
            <person name="Alioto T."/>
            <person name="Gomez Garrido J."/>
        </authorList>
    </citation>
    <scope>NUCLEOTIDE SEQUENCE</scope>
    <source>
        <strain evidence="2">A484AB</strain>
    </source>
</reference>
<sequence>MAAMQCYLRANDDDELSGEKSHRYGSSTSNHRIECWWSHLKKGRTTWWINFFKDLCDRGVFLDGNTFHIECLWFCFNEVIQQDLHFVKLHWNTHHIRLSRHDTIPGKPDELFFLPEHSGGEDQLIPILQTQVDDVVSQSDFAIPAEQNDYQEYFKYVCDLQALSEPKDWHEALDMFHYLITLSE</sequence>
<name>A0A6S7LUA2_PARCT</name>
<dbReference type="PANTHER" id="PTHR46791:SF13">
    <property type="entry name" value="CLR5 DOMAIN-CONTAINING PROTEIN"/>
    <property type="match status" value="1"/>
</dbReference>
<proteinExistence type="predicted"/>
<dbReference type="Proteomes" id="UP001152795">
    <property type="component" value="Unassembled WGS sequence"/>
</dbReference>
<evidence type="ECO:0000313" key="3">
    <source>
        <dbReference type="Proteomes" id="UP001152795"/>
    </source>
</evidence>
<comment type="caution">
    <text evidence="2">The sequence shown here is derived from an EMBL/GenBank/DDBJ whole genome shotgun (WGS) entry which is preliminary data.</text>
</comment>
<feature type="domain" description="Integrase core" evidence="1">
    <location>
        <begin position="19"/>
        <end position="103"/>
    </location>
</feature>